<evidence type="ECO:0000256" key="1">
    <source>
        <dbReference type="SAM" id="MobiDB-lite"/>
    </source>
</evidence>
<dbReference type="AlphaFoldDB" id="B7PHQ9"/>
<reference evidence="2 4" key="1">
    <citation type="submission" date="2008-03" db="EMBL/GenBank/DDBJ databases">
        <title>Annotation of Ixodes scapularis.</title>
        <authorList>
            <consortium name="Ixodes scapularis Genome Project Consortium"/>
            <person name="Caler E."/>
            <person name="Hannick L.I."/>
            <person name="Bidwell S."/>
            <person name="Joardar V."/>
            <person name="Thiagarajan M."/>
            <person name="Amedeo P."/>
            <person name="Galinsky K.J."/>
            <person name="Schobel S."/>
            <person name="Inman J."/>
            <person name="Hostetler J."/>
            <person name="Miller J."/>
            <person name="Hammond M."/>
            <person name="Megy K."/>
            <person name="Lawson D."/>
            <person name="Kodira C."/>
            <person name="Sutton G."/>
            <person name="Meyer J."/>
            <person name="Hill C.A."/>
            <person name="Birren B."/>
            <person name="Nene V."/>
            <person name="Collins F."/>
            <person name="Alarcon-Chaidez F."/>
            <person name="Wikel S."/>
            <person name="Strausberg R."/>
        </authorList>
    </citation>
    <scope>NUCLEOTIDE SEQUENCE [LARGE SCALE GENOMIC DNA]</scope>
    <source>
        <strain evidence="4">Wikel</strain>
        <strain evidence="2">Wikel colony</strain>
    </source>
</reference>
<accession>B7PHQ9</accession>
<sequence>MFDVVTSEYEETDGNGAKTCYAKHGEHGPASPAPSHRAVAEQTDWKLSGGGQDEVDVRVASQ</sequence>
<dbReference type="EMBL" id="DS714433">
    <property type="protein sequence ID" value="EEC06131.1"/>
    <property type="molecule type" value="Genomic_DNA"/>
</dbReference>
<dbReference type="EnsemblMetazoa" id="ISCW018252-RA">
    <property type="protein sequence ID" value="ISCW018252-PA"/>
    <property type="gene ID" value="ISCW018252"/>
</dbReference>
<protein>
    <submittedName>
        <fullName evidence="2 3">Uncharacterized protein</fullName>
    </submittedName>
</protein>
<evidence type="ECO:0000313" key="3">
    <source>
        <dbReference type="EnsemblMetazoa" id="ISCW018252-PA"/>
    </source>
</evidence>
<dbReference type="EMBL" id="ABJB010056091">
    <property type="status" value="NOT_ANNOTATED_CDS"/>
    <property type="molecule type" value="Genomic_DNA"/>
</dbReference>
<organism>
    <name type="scientific">Ixodes scapularis</name>
    <name type="common">Black-legged tick</name>
    <name type="synonym">Deer tick</name>
    <dbReference type="NCBI Taxonomy" id="6945"/>
    <lineage>
        <taxon>Eukaryota</taxon>
        <taxon>Metazoa</taxon>
        <taxon>Ecdysozoa</taxon>
        <taxon>Arthropoda</taxon>
        <taxon>Chelicerata</taxon>
        <taxon>Arachnida</taxon>
        <taxon>Acari</taxon>
        <taxon>Parasitiformes</taxon>
        <taxon>Ixodida</taxon>
        <taxon>Ixodoidea</taxon>
        <taxon>Ixodidae</taxon>
        <taxon>Ixodinae</taxon>
        <taxon>Ixodes</taxon>
    </lineage>
</organism>
<feature type="region of interest" description="Disordered" evidence="1">
    <location>
        <begin position="1"/>
        <end position="62"/>
    </location>
</feature>
<gene>
    <name evidence="2" type="ORF">IscW_ISCW018252</name>
</gene>
<proteinExistence type="predicted"/>
<keyword evidence="4" id="KW-1185">Reference proteome</keyword>
<name>B7PHQ9_IXOSC</name>
<evidence type="ECO:0000313" key="2">
    <source>
        <dbReference type="EMBL" id="EEC06131.1"/>
    </source>
</evidence>
<dbReference type="Proteomes" id="UP000001555">
    <property type="component" value="Unassembled WGS sequence"/>
</dbReference>
<dbReference type="VEuPathDB" id="VectorBase:ISCW018252"/>
<reference evidence="3" key="2">
    <citation type="submission" date="2020-05" db="UniProtKB">
        <authorList>
            <consortium name="EnsemblMetazoa"/>
        </authorList>
    </citation>
    <scope>IDENTIFICATION</scope>
    <source>
        <strain evidence="3">wikel</strain>
    </source>
</reference>
<dbReference type="InParanoid" id="B7PHQ9"/>
<dbReference type="PaxDb" id="6945-B7PHQ9"/>
<dbReference type="HOGENOM" id="CLU_2906575_0_0_1"/>
<evidence type="ECO:0000313" key="4">
    <source>
        <dbReference type="Proteomes" id="UP000001555"/>
    </source>
</evidence>